<dbReference type="CDD" id="cd07341">
    <property type="entry name" value="M56_BlaR1_MecR1_like"/>
    <property type="match status" value="1"/>
</dbReference>
<keyword evidence="2" id="KW-0812">Transmembrane</keyword>
<evidence type="ECO:0000313" key="4">
    <source>
        <dbReference type="EMBL" id="QEH36095.1"/>
    </source>
</evidence>
<feature type="transmembrane region" description="Helical" evidence="2">
    <location>
        <begin position="37"/>
        <end position="58"/>
    </location>
</feature>
<dbReference type="OrthoDB" id="292628at2"/>
<dbReference type="EMBL" id="CP042997">
    <property type="protein sequence ID" value="QEH36095.1"/>
    <property type="molecule type" value="Genomic_DNA"/>
</dbReference>
<protein>
    <submittedName>
        <fullName evidence="4">BlaR1 peptidase M56</fullName>
    </submittedName>
</protein>
<dbReference type="RefSeq" id="WP_148595815.1">
    <property type="nucleotide sequence ID" value="NZ_CP042997.1"/>
</dbReference>
<reference evidence="4 5" key="1">
    <citation type="submission" date="2019-08" db="EMBL/GenBank/DDBJ databases">
        <title>Deep-cultivation of Planctomycetes and their phenomic and genomic characterization uncovers novel biology.</title>
        <authorList>
            <person name="Wiegand S."/>
            <person name="Jogler M."/>
            <person name="Boedeker C."/>
            <person name="Pinto D."/>
            <person name="Vollmers J."/>
            <person name="Rivas-Marin E."/>
            <person name="Kohn T."/>
            <person name="Peeters S.H."/>
            <person name="Heuer A."/>
            <person name="Rast P."/>
            <person name="Oberbeckmann S."/>
            <person name="Bunk B."/>
            <person name="Jeske O."/>
            <person name="Meyerdierks A."/>
            <person name="Storesund J.E."/>
            <person name="Kallscheuer N."/>
            <person name="Luecker S."/>
            <person name="Lage O.M."/>
            <person name="Pohl T."/>
            <person name="Merkel B.J."/>
            <person name="Hornburger P."/>
            <person name="Mueller R.-W."/>
            <person name="Bruemmer F."/>
            <person name="Labrenz M."/>
            <person name="Spormann A.M."/>
            <person name="Op den Camp H."/>
            <person name="Overmann J."/>
            <person name="Amann R."/>
            <person name="Jetten M.S.M."/>
            <person name="Mascher T."/>
            <person name="Medema M.H."/>
            <person name="Devos D.P."/>
            <person name="Kaster A.-K."/>
            <person name="Ovreas L."/>
            <person name="Rohde M."/>
            <person name="Galperin M.Y."/>
            <person name="Jogler C."/>
        </authorList>
    </citation>
    <scope>NUCLEOTIDE SEQUENCE [LARGE SCALE GENOMIC DNA]</scope>
    <source>
        <strain evidence="4 5">OJF2</strain>
    </source>
</reference>
<dbReference type="Proteomes" id="UP000324233">
    <property type="component" value="Chromosome"/>
</dbReference>
<proteinExistence type="predicted"/>
<feature type="compositionally biased region" description="Basic and acidic residues" evidence="1">
    <location>
        <begin position="73"/>
        <end position="85"/>
    </location>
</feature>
<keyword evidence="2" id="KW-1133">Transmembrane helix</keyword>
<evidence type="ECO:0000256" key="2">
    <source>
        <dbReference type="SAM" id="Phobius"/>
    </source>
</evidence>
<accession>A0A5B9W7N3</accession>
<feature type="region of interest" description="Disordered" evidence="1">
    <location>
        <begin position="62"/>
        <end position="98"/>
    </location>
</feature>
<dbReference type="NCBIfam" id="TIGR02913">
    <property type="entry name" value="HAF_rpt"/>
    <property type="match status" value="3"/>
</dbReference>
<dbReference type="PANTHER" id="PTHR34978">
    <property type="entry name" value="POSSIBLE SENSOR-TRANSDUCER PROTEIN BLAR"/>
    <property type="match status" value="1"/>
</dbReference>
<gene>
    <name evidence="4" type="ORF">OJF2_46550</name>
</gene>
<keyword evidence="2" id="KW-0472">Membrane</keyword>
<feature type="transmembrane region" description="Helical" evidence="2">
    <location>
        <begin position="131"/>
        <end position="148"/>
    </location>
</feature>
<feature type="transmembrane region" description="Helical" evidence="2">
    <location>
        <begin position="6"/>
        <end position="25"/>
    </location>
</feature>
<dbReference type="InterPro" id="IPR014262">
    <property type="entry name" value="HAF_rpt"/>
</dbReference>
<dbReference type="PANTHER" id="PTHR34978:SF3">
    <property type="entry name" value="SLR0241 PROTEIN"/>
    <property type="match status" value="1"/>
</dbReference>
<dbReference type="InterPro" id="IPR052173">
    <property type="entry name" value="Beta-lactam_resp_regulator"/>
</dbReference>
<dbReference type="InterPro" id="IPR008756">
    <property type="entry name" value="Peptidase_M56"/>
</dbReference>
<name>A0A5B9W7N3_9BACT</name>
<dbReference type="KEGG" id="agv:OJF2_46550"/>
<dbReference type="Pfam" id="PF05569">
    <property type="entry name" value="Peptidase_M56"/>
    <property type="match status" value="1"/>
</dbReference>
<keyword evidence="5" id="KW-1185">Reference proteome</keyword>
<evidence type="ECO:0000259" key="3">
    <source>
        <dbReference type="Pfam" id="PF05569"/>
    </source>
</evidence>
<feature type="domain" description="Peptidase M56" evidence="3">
    <location>
        <begin position="8"/>
        <end position="323"/>
    </location>
</feature>
<evidence type="ECO:0000313" key="5">
    <source>
        <dbReference type="Proteomes" id="UP000324233"/>
    </source>
</evidence>
<dbReference type="AlphaFoldDB" id="A0A5B9W7N3"/>
<organism evidence="4 5">
    <name type="scientific">Aquisphaera giovannonii</name>
    <dbReference type="NCBI Taxonomy" id="406548"/>
    <lineage>
        <taxon>Bacteria</taxon>
        <taxon>Pseudomonadati</taxon>
        <taxon>Planctomycetota</taxon>
        <taxon>Planctomycetia</taxon>
        <taxon>Isosphaerales</taxon>
        <taxon>Isosphaeraceae</taxon>
        <taxon>Aquisphaera</taxon>
    </lineage>
</organism>
<sequence>MEGFLQAVMGNAVAASILALAAAAAGRVDRRPQVAHWLWVLVLLKLLTPPLFVVPLSWPEGERRPAASGAARPDAKPGEGARPEDQAQGASPAPAPASVTMGVGPRAVPAVPASEDVPRRIVAGVPRGLEWYAAIACLGVAATIWLRIGSRCLRFGRLIDACEAAGPDVHAAIAALARGMGIRRPPVVRLCPAAISPSLWGVVTMRLVVPAALWEGLEPERRELLLLHELAHLKRRDHWVRVLEVLAIGLYWWHPAAWWARRAVREAEEYCCDDVVLRMASGRGKAYAHTLLDAIDSLAEAPRLGPQEAIGFVEESQLRRRLVRILGGSGTFRLSRGGSMALAGITAAALGSGPHLPPSPRCYRALDLGSLGGRRTEGIKFGASGEVVGTSETGEVDPRMESMPIVHGFRTSPGQPIDPRTDDLAPRMLAQGPRWVTARPNGINARGQIALSFEEPVHAPHSHYHGFLLDGERLVKLAWTEAQDEQPDAIGINDRGQIVGMGGRLRPSPQPWSQPSPGMERFAFRAPSGRAIDPARDDLGHLGGRDLSRDVLQTMPWAINASGQVVGNSLAPDGWPHAFRTGPDRPIDPETDDLGTLGGNASDARGINDAGQVVGSASIGGVETHAFRTGPNRPIDPATDDLGTLGGYSSAALAINNRGDVVGTSFAEDWKPRAFVYSSGTMIDLNRRTSLEVGWVLTEARDINDRGQILAIAEDGRHDDPTVLPRLRTYVLTPVPDPVPMGVVGLGMVLTASGIGLSRIKK</sequence>
<evidence type="ECO:0000256" key="1">
    <source>
        <dbReference type="SAM" id="MobiDB-lite"/>
    </source>
</evidence>